<feature type="transmembrane region" description="Helical" evidence="2">
    <location>
        <begin position="401"/>
        <end position="422"/>
    </location>
</feature>
<dbReference type="InterPro" id="IPR013762">
    <property type="entry name" value="Integrase-like_cat_sf"/>
</dbReference>
<dbReference type="AlphaFoldDB" id="A0A813BEG6"/>
<sequence length="450" mass="48663">MLAMLLFRLLRSTPEQSSLAACGYDHYRRVLARLSALLGVHYSPHSCRAGFATEAILRGDTPQLVQRRGRWASEASFLVYIDVATALQVEAEFRSRALDTAIATAGRARPAGRRPKIDGTSVLSREARAHLGSVGGSAVAGGAGLSEGSRRGQQRRKPVTWCSWLWKSGGKALKRMRALLLWCCVAYVLAAGPLREMLAPIQRLLASTASVGESAAGALSSILDGGTQLVTASTSAVRAASFNTLGVAHAAWIGVDLVDMNATKIVGRVMGDDTFRLPVVAAETEALVASGDYWVASGVVSYASSGLVVFEFRLLRMVFSPRWANPVWQLAGWNAADEYEQVLRIARDFAITVPAVNSTWDHILAPPPSATFWGALLGLLRRACFALLAPLRSWWRFFASMWAYGTMHPLALGVMALGFAGLGRCLWSYARCVGLPAGRHNDWARFTELV</sequence>
<keyword evidence="2" id="KW-0812">Transmembrane</keyword>
<evidence type="ECO:0000256" key="1">
    <source>
        <dbReference type="ARBA" id="ARBA00023172"/>
    </source>
</evidence>
<dbReference type="GO" id="GO:0006310">
    <property type="term" value="P:DNA recombination"/>
    <property type="evidence" value="ECO:0007669"/>
    <property type="project" value="UniProtKB-KW"/>
</dbReference>
<dbReference type="OrthoDB" id="437463at2759"/>
<dbReference type="GO" id="GO:0003677">
    <property type="term" value="F:DNA binding"/>
    <property type="evidence" value="ECO:0007669"/>
    <property type="project" value="InterPro"/>
</dbReference>
<keyword evidence="4" id="KW-1185">Reference proteome</keyword>
<dbReference type="Gene3D" id="1.10.443.10">
    <property type="entry name" value="Intergrase catalytic core"/>
    <property type="match status" value="1"/>
</dbReference>
<feature type="non-terminal residue" evidence="3">
    <location>
        <position position="450"/>
    </location>
</feature>
<dbReference type="SUPFAM" id="SSF56349">
    <property type="entry name" value="DNA breaking-rejoining enzymes"/>
    <property type="match status" value="1"/>
</dbReference>
<keyword evidence="2" id="KW-1133">Transmembrane helix</keyword>
<gene>
    <name evidence="3" type="ORF">SNEC2469_LOCUS30208</name>
</gene>
<evidence type="ECO:0000313" key="4">
    <source>
        <dbReference type="Proteomes" id="UP000601435"/>
    </source>
</evidence>
<protein>
    <submittedName>
        <fullName evidence="3">Uncharacterized protein</fullName>
    </submittedName>
</protein>
<accession>A0A813BEG6</accession>
<dbReference type="CDD" id="cd00397">
    <property type="entry name" value="DNA_BRE_C"/>
    <property type="match status" value="1"/>
</dbReference>
<dbReference type="EMBL" id="CAJNJA010069860">
    <property type="protein sequence ID" value="CAE7899184.1"/>
    <property type="molecule type" value="Genomic_DNA"/>
</dbReference>
<name>A0A813BEG6_9DINO</name>
<dbReference type="InterPro" id="IPR011010">
    <property type="entry name" value="DNA_brk_join_enz"/>
</dbReference>
<evidence type="ECO:0000256" key="2">
    <source>
        <dbReference type="SAM" id="Phobius"/>
    </source>
</evidence>
<organism evidence="3 4">
    <name type="scientific">Symbiodinium necroappetens</name>
    <dbReference type="NCBI Taxonomy" id="1628268"/>
    <lineage>
        <taxon>Eukaryota</taxon>
        <taxon>Sar</taxon>
        <taxon>Alveolata</taxon>
        <taxon>Dinophyceae</taxon>
        <taxon>Suessiales</taxon>
        <taxon>Symbiodiniaceae</taxon>
        <taxon>Symbiodinium</taxon>
    </lineage>
</organism>
<proteinExistence type="predicted"/>
<reference evidence="3" key="1">
    <citation type="submission" date="2021-02" db="EMBL/GenBank/DDBJ databases">
        <authorList>
            <person name="Dougan E. K."/>
            <person name="Rhodes N."/>
            <person name="Thang M."/>
            <person name="Chan C."/>
        </authorList>
    </citation>
    <scope>NUCLEOTIDE SEQUENCE</scope>
</reference>
<evidence type="ECO:0000313" key="3">
    <source>
        <dbReference type="EMBL" id="CAE7899184.1"/>
    </source>
</evidence>
<keyword evidence="2" id="KW-0472">Membrane</keyword>
<keyword evidence="1" id="KW-0233">DNA recombination</keyword>
<comment type="caution">
    <text evidence="3">The sequence shown here is derived from an EMBL/GenBank/DDBJ whole genome shotgun (WGS) entry which is preliminary data.</text>
</comment>
<dbReference type="GO" id="GO:0015074">
    <property type="term" value="P:DNA integration"/>
    <property type="evidence" value="ECO:0007669"/>
    <property type="project" value="InterPro"/>
</dbReference>
<dbReference type="Proteomes" id="UP000601435">
    <property type="component" value="Unassembled WGS sequence"/>
</dbReference>